<evidence type="ECO:0000256" key="1">
    <source>
        <dbReference type="SAM" id="MobiDB-lite"/>
    </source>
</evidence>
<dbReference type="AlphaFoldDB" id="A0A507B121"/>
<evidence type="ECO:0000313" key="2">
    <source>
        <dbReference type="EMBL" id="TPX13427.1"/>
    </source>
</evidence>
<dbReference type="RefSeq" id="XP_030995138.1">
    <property type="nucleotide sequence ID" value="XM_031140759.1"/>
</dbReference>
<comment type="caution">
    <text evidence="2">The sequence shown here is derived from an EMBL/GenBank/DDBJ whole genome shotgun (WGS) entry which is preliminary data.</text>
</comment>
<evidence type="ECO:0000313" key="3">
    <source>
        <dbReference type="Proteomes" id="UP000319257"/>
    </source>
</evidence>
<sequence length="300" mass="34808">MFDSQPPENYFRDINNEDDNKAIAKRYKRHQAKNRNQFSPTKVAEDRELSTSLLPSPIPKPRSFKWVTETHHVPAEFQTKKLRGKAPWYLHLRFLMTNLPEQLSEDSSGVKSWRDRAVKGGKVFRRYSLGSNLIWGRRCVFSEREIGYPYWLTGNWLVVAYLWGTSKAWVQQADIRDLVSFDSTYRIRVYEHQYYPFDNAAGWARHYEIERKAEGIYHRLFHYQPRPGVVPPPVLPGTTTPYGHSILGDLLNRKVKGLVLASGEKDKGREPSPATNVVIYAPGETPTAPKHGWREMPCMF</sequence>
<feature type="region of interest" description="Disordered" evidence="1">
    <location>
        <begin position="28"/>
        <end position="49"/>
    </location>
</feature>
<accession>A0A507B121</accession>
<proteinExistence type="predicted"/>
<dbReference type="OrthoDB" id="5082452at2759"/>
<gene>
    <name evidence="2" type="ORF">E0L32_006157</name>
</gene>
<dbReference type="EMBL" id="SKBQ01000034">
    <property type="protein sequence ID" value="TPX13427.1"/>
    <property type="molecule type" value="Genomic_DNA"/>
</dbReference>
<protein>
    <submittedName>
        <fullName evidence="2">Uncharacterized protein</fullName>
    </submittedName>
</protein>
<dbReference type="InParanoid" id="A0A507B121"/>
<dbReference type="Proteomes" id="UP000319257">
    <property type="component" value="Unassembled WGS sequence"/>
</dbReference>
<name>A0A507B121_9PEZI</name>
<dbReference type="GeneID" id="41973604"/>
<organism evidence="2 3">
    <name type="scientific">Thyridium curvatum</name>
    <dbReference type="NCBI Taxonomy" id="1093900"/>
    <lineage>
        <taxon>Eukaryota</taxon>
        <taxon>Fungi</taxon>
        <taxon>Dikarya</taxon>
        <taxon>Ascomycota</taxon>
        <taxon>Pezizomycotina</taxon>
        <taxon>Sordariomycetes</taxon>
        <taxon>Sordariomycetidae</taxon>
        <taxon>Thyridiales</taxon>
        <taxon>Thyridiaceae</taxon>
        <taxon>Thyridium</taxon>
    </lineage>
</organism>
<reference evidence="2 3" key="1">
    <citation type="submission" date="2019-06" db="EMBL/GenBank/DDBJ databases">
        <title>Draft genome sequence of the filamentous fungus Phialemoniopsis curvata isolated from diesel fuel.</title>
        <authorList>
            <person name="Varaljay V.A."/>
            <person name="Lyon W.J."/>
            <person name="Crouch A.L."/>
            <person name="Drake C.E."/>
            <person name="Hollomon J.M."/>
            <person name="Nadeau L.J."/>
            <person name="Nunn H.S."/>
            <person name="Stevenson B.S."/>
            <person name="Bojanowski C.L."/>
            <person name="Crookes-Goodson W.J."/>
        </authorList>
    </citation>
    <scope>NUCLEOTIDE SEQUENCE [LARGE SCALE GENOMIC DNA]</scope>
    <source>
        <strain evidence="2 3">D216</strain>
    </source>
</reference>
<keyword evidence="3" id="KW-1185">Reference proteome</keyword>